<evidence type="ECO:0000256" key="1">
    <source>
        <dbReference type="SAM" id="MobiDB-lite"/>
    </source>
</evidence>
<dbReference type="AlphaFoldDB" id="A0A956M256"/>
<dbReference type="CDD" id="cd01651">
    <property type="entry name" value="RT_G2_intron"/>
    <property type="match status" value="1"/>
</dbReference>
<gene>
    <name evidence="3" type="primary">ltrA</name>
    <name evidence="3" type="ORF">KC729_17885</name>
</gene>
<keyword evidence="3" id="KW-0548">Nucleotidyltransferase</keyword>
<feature type="domain" description="Reverse transcriptase" evidence="2">
    <location>
        <begin position="118"/>
        <end position="370"/>
    </location>
</feature>
<accession>A0A956M256</accession>
<reference evidence="3" key="1">
    <citation type="submission" date="2020-04" db="EMBL/GenBank/DDBJ databases">
        <authorList>
            <person name="Zhang T."/>
        </authorList>
    </citation>
    <scope>NUCLEOTIDE SEQUENCE</scope>
    <source>
        <strain evidence="3">HKST-UBA01</strain>
    </source>
</reference>
<dbReference type="PANTHER" id="PTHR34047">
    <property type="entry name" value="NUCLEAR INTRON MATURASE 1, MITOCHONDRIAL-RELATED"/>
    <property type="match status" value="1"/>
</dbReference>
<dbReference type="InterPro" id="IPR000477">
    <property type="entry name" value="RT_dom"/>
</dbReference>
<feature type="compositionally biased region" description="Basic and acidic residues" evidence="1">
    <location>
        <begin position="1"/>
        <end position="12"/>
    </location>
</feature>
<dbReference type="NCBIfam" id="TIGR04416">
    <property type="entry name" value="group_II_RT_mat"/>
    <property type="match status" value="1"/>
</dbReference>
<dbReference type="Proteomes" id="UP000697710">
    <property type="component" value="Unassembled WGS sequence"/>
</dbReference>
<evidence type="ECO:0000313" key="4">
    <source>
        <dbReference type="Proteomes" id="UP000697710"/>
    </source>
</evidence>
<dbReference type="PANTHER" id="PTHR34047:SF8">
    <property type="entry name" value="PROTEIN YKFC"/>
    <property type="match status" value="1"/>
</dbReference>
<dbReference type="InterPro" id="IPR051083">
    <property type="entry name" value="GrpII_Intron_Splice-Mob/Def"/>
</dbReference>
<dbReference type="SUPFAM" id="SSF56672">
    <property type="entry name" value="DNA/RNA polymerases"/>
    <property type="match status" value="1"/>
</dbReference>
<evidence type="ECO:0000259" key="2">
    <source>
        <dbReference type="PROSITE" id="PS50878"/>
    </source>
</evidence>
<keyword evidence="3" id="KW-0695">RNA-directed DNA polymerase</keyword>
<dbReference type="GO" id="GO:0003964">
    <property type="term" value="F:RNA-directed DNA polymerase activity"/>
    <property type="evidence" value="ECO:0007669"/>
    <property type="project" value="UniProtKB-KW"/>
</dbReference>
<feature type="region of interest" description="Disordered" evidence="1">
    <location>
        <begin position="1"/>
        <end position="49"/>
    </location>
</feature>
<dbReference type="InterPro" id="IPR030931">
    <property type="entry name" value="Group_II_RT_mat"/>
</dbReference>
<dbReference type="EMBL" id="JAGQHR010000747">
    <property type="protein sequence ID" value="MCA9729563.1"/>
    <property type="molecule type" value="Genomic_DNA"/>
</dbReference>
<organism evidence="3 4">
    <name type="scientific">Eiseniibacteriota bacterium</name>
    <dbReference type="NCBI Taxonomy" id="2212470"/>
    <lineage>
        <taxon>Bacteria</taxon>
        <taxon>Candidatus Eiseniibacteriota</taxon>
    </lineage>
</organism>
<reference evidence="3" key="2">
    <citation type="journal article" date="2021" name="Microbiome">
        <title>Successional dynamics and alternative stable states in a saline activated sludge microbial community over 9 years.</title>
        <authorList>
            <person name="Wang Y."/>
            <person name="Ye J."/>
            <person name="Ju F."/>
            <person name="Liu L."/>
            <person name="Boyd J.A."/>
            <person name="Deng Y."/>
            <person name="Parks D.H."/>
            <person name="Jiang X."/>
            <person name="Yin X."/>
            <person name="Woodcroft B.J."/>
            <person name="Tyson G.W."/>
            <person name="Hugenholtz P."/>
            <person name="Polz M.F."/>
            <person name="Zhang T."/>
        </authorList>
    </citation>
    <scope>NUCLEOTIDE SEQUENCE</scope>
    <source>
        <strain evidence="3">HKST-UBA01</strain>
    </source>
</reference>
<dbReference type="InterPro" id="IPR043502">
    <property type="entry name" value="DNA/RNA_pol_sf"/>
</dbReference>
<keyword evidence="3" id="KW-0808">Transferase</keyword>
<dbReference type="Pfam" id="PF00078">
    <property type="entry name" value="RVT_1"/>
    <property type="match status" value="1"/>
</dbReference>
<name>A0A956M256_UNCEI</name>
<dbReference type="PROSITE" id="PS50878">
    <property type="entry name" value="RT_POL"/>
    <property type="match status" value="1"/>
</dbReference>
<proteinExistence type="predicted"/>
<dbReference type="EC" id="2.7.7.49" evidence="3"/>
<evidence type="ECO:0000313" key="3">
    <source>
        <dbReference type="EMBL" id="MCA9729563.1"/>
    </source>
</evidence>
<comment type="caution">
    <text evidence="3">The sequence shown here is derived from an EMBL/GenBank/DDBJ whole genome shotgun (WGS) entry which is preliminary data.</text>
</comment>
<protein>
    <submittedName>
        <fullName evidence="3">Group II intron reverse transcriptase/maturase</fullName>
        <ecNumber evidence="3">2.7.7.49</ecNumber>
    </submittedName>
</protein>
<sequence length="492" mass="56776">MNDPWKSDDSVLPKKRSNKAGEPVAETVEERGSAKGNAGARHRHRVLDRERLNQAVARIRDAAKRDRKQRFTSLLHHVYDVDRLRAAYLAVRRDAAPGVDGMTWEEYGRELEERLQDLSGRLRRMGYRAQPTLRVEIPKANGGTRPLGIPALEDKIVQTALAEVLNAIYEVDFRGFSYGFRPNRSAHRALDALTCGIMSRPVNWVLDADIRGFFDALDHEWMLRFLEHRIADPRVIRLIRKWLRAGVVIDGKRHATEKGTVQGGSISPLLANLYLHHVFDLWADQWRNRHAKGAVVVVRYADDFVVGFEHRDDAERFLAGLVERMQRFGLELHPEKTRLIPFGKRMNRKGRSGSDLDERPGTFDFLGFTHICGKTRAGGFTVFRRTRRKTFQRAIREAKDGLRRRMHLPIHRQGAWLASVVRGHVGYFGVPFNSPAITRFRQVVGRLWRRSLGRRSQKGRITWQRMAPLIARWLPLARICHPYPHERIYGIT</sequence>